<dbReference type="KEGG" id="hara:AArcS_1906"/>
<proteinExistence type="predicted"/>
<dbReference type="Gene3D" id="2.60.200.30">
    <property type="entry name" value="Probable inorganic polyphosphate/atp-NAD kinase, domain 2"/>
    <property type="match status" value="1"/>
</dbReference>
<dbReference type="AlphaFoldDB" id="A0A897MVM2"/>
<dbReference type="InterPro" id="IPR016064">
    <property type="entry name" value="NAD/diacylglycerol_kinase_sf"/>
</dbReference>
<dbReference type="Pfam" id="PF20143">
    <property type="entry name" value="NAD_kinase_C"/>
    <property type="match status" value="1"/>
</dbReference>
<evidence type="ECO:0000313" key="1">
    <source>
        <dbReference type="EMBL" id="QSG03113.1"/>
    </source>
</evidence>
<evidence type="ECO:0000313" key="2">
    <source>
        <dbReference type="Proteomes" id="UP000663586"/>
    </source>
</evidence>
<dbReference type="GeneID" id="70685281"/>
<dbReference type="RefSeq" id="WP_238477175.1">
    <property type="nucleotide sequence ID" value="NZ_CP064786.1"/>
</dbReference>
<dbReference type="GO" id="GO:0003951">
    <property type="term" value="F:NAD+ kinase activity"/>
    <property type="evidence" value="ECO:0007669"/>
    <property type="project" value="InterPro"/>
</dbReference>
<dbReference type="InterPro" id="IPR017437">
    <property type="entry name" value="ATP-NAD_kinase_PpnK-typ_C"/>
</dbReference>
<protein>
    <submittedName>
        <fullName evidence="1">NAD kinase</fullName>
    </submittedName>
</protein>
<keyword evidence="1" id="KW-0808">Transferase</keyword>
<dbReference type="EMBL" id="CP064786">
    <property type="protein sequence ID" value="QSG03113.1"/>
    <property type="molecule type" value="Genomic_DNA"/>
</dbReference>
<name>A0A897MVM2_9EURY</name>
<dbReference type="Proteomes" id="UP000663586">
    <property type="component" value="Chromosome"/>
</dbReference>
<reference evidence="1" key="1">
    <citation type="submission" date="2020-11" db="EMBL/GenBank/DDBJ databases">
        <title>Carbohydrate-dependent, anaerobic sulfur respiration: A novel catabolism in halophilic archaea.</title>
        <authorList>
            <person name="Sorokin D.Y."/>
            <person name="Messina E."/>
            <person name="Smedile F."/>
            <person name="La Cono V."/>
            <person name="Hallsworth J.E."/>
            <person name="Yakimov M.M."/>
        </authorList>
    </citation>
    <scope>NUCLEOTIDE SEQUENCE</scope>
    <source>
        <strain evidence="1">AArc-S</strain>
    </source>
</reference>
<keyword evidence="1" id="KW-0418">Kinase</keyword>
<gene>
    <name evidence="1" type="primary">nadF</name>
    <name evidence="1" type="ORF">AArcS_1906</name>
</gene>
<dbReference type="SUPFAM" id="SSF111331">
    <property type="entry name" value="NAD kinase/diacylglycerol kinase-like"/>
    <property type="match status" value="1"/>
</dbReference>
<accession>A0A897MVM2</accession>
<sequence>MDCGQGGSVIGIVDQGETDSLVDRLTGAVQDVGGSPISGAATELLEADPDRIIAHGNRAVLDLGRTGTTVPILPIDAGPGVRSVSEDSLDSAIDELVSGRFKTAEQCRYTVTVGETDTGVAVSDAMLVTEEPARISEYSIHTKDNRVTQFRADGVVIATPAGSHGYAAAARGPMLAPGTGVVAVPIAQFATDRDSWVLGTGEPVTLRVERDDGPVELLVDNRRCGIVEPGVDVTLTPAMPLQLAVVTESEPYWGNDQ</sequence>
<dbReference type="GO" id="GO:0019674">
    <property type="term" value="P:NAD+ metabolic process"/>
    <property type="evidence" value="ECO:0007669"/>
    <property type="project" value="InterPro"/>
</dbReference>
<organism evidence="1 2">
    <name type="scientific">Natranaeroarchaeum sulfidigenes</name>
    <dbReference type="NCBI Taxonomy" id="2784880"/>
    <lineage>
        <taxon>Archaea</taxon>
        <taxon>Methanobacteriati</taxon>
        <taxon>Methanobacteriota</taxon>
        <taxon>Stenosarchaea group</taxon>
        <taxon>Halobacteria</taxon>
        <taxon>Halobacteriales</taxon>
        <taxon>Natronoarchaeaceae</taxon>
        <taxon>Natranaeroarchaeum</taxon>
    </lineage>
</organism>
<keyword evidence="2" id="KW-1185">Reference proteome</keyword>